<proteinExistence type="predicted"/>
<feature type="region of interest" description="Disordered" evidence="1">
    <location>
        <begin position="1"/>
        <end position="23"/>
    </location>
</feature>
<reference evidence="2 3" key="1">
    <citation type="submission" date="2016-07" db="EMBL/GenBank/DDBJ databases">
        <title>Disparate Historic Effective Population Sizes Predicted by Modern Levels of Genome Diversity for the Scaled Quail (Callipepla squamata) and the Northern Bobwhite (Colinus virginianus): Inferences from First and Second Generation Draft Genome Assemblies for Sympatric New World Quail.</title>
        <authorList>
            <person name="Oldeschulte D.L."/>
            <person name="Halley Y.A."/>
            <person name="Bhattarai E.K."/>
            <person name="Brashear W.A."/>
            <person name="Hill J."/>
            <person name="Metz R.P."/>
            <person name="Johnson C.D."/>
            <person name="Rollins D."/>
            <person name="Peterson M.J."/>
            <person name="Bickhart D.M."/>
            <person name="Decker J.E."/>
            <person name="Seabury C.M."/>
        </authorList>
    </citation>
    <scope>NUCLEOTIDE SEQUENCE [LARGE SCALE GENOMIC DNA]</scope>
    <source>
        <strain evidence="2 3">Texas</strain>
        <tissue evidence="2">Leg muscle</tissue>
    </source>
</reference>
<dbReference type="AlphaFoldDB" id="A0A226MN91"/>
<dbReference type="Proteomes" id="UP000198323">
    <property type="component" value="Unassembled WGS sequence"/>
</dbReference>
<dbReference type="EMBL" id="MCFN01000623">
    <property type="protein sequence ID" value="OXB56718.1"/>
    <property type="molecule type" value="Genomic_DNA"/>
</dbReference>
<evidence type="ECO:0000313" key="2">
    <source>
        <dbReference type="EMBL" id="OXB56718.1"/>
    </source>
</evidence>
<dbReference type="STRING" id="9009.A0A226MN91"/>
<organism evidence="2 3">
    <name type="scientific">Callipepla squamata</name>
    <name type="common">Scaled quail</name>
    <dbReference type="NCBI Taxonomy" id="9009"/>
    <lineage>
        <taxon>Eukaryota</taxon>
        <taxon>Metazoa</taxon>
        <taxon>Chordata</taxon>
        <taxon>Craniata</taxon>
        <taxon>Vertebrata</taxon>
        <taxon>Euteleostomi</taxon>
        <taxon>Archelosauria</taxon>
        <taxon>Archosauria</taxon>
        <taxon>Dinosauria</taxon>
        <taxon>Saurischia</taxon>
        <taxon>Theropoda</taxon>
        <taxon>Coelurosauria</taxon>
        <taxon>Aves</taxon>
        <taxon>Neognathae</taxon>
        <taxon>Galloanserae</taxon>
        <taxon>Galliformes</taxon>
        <taxon>Odontophoridae</taxon>
        <taxon>Callipepla</taxon>
    </lineage>
</organism>
<comment type="caution">
    <text evidence="2">The sequence shown here is derived from an EMBL/GenBank/DDBJ whole genome shotgun (WGS) entry which is preliminary data.</text>
</comment>
<evidence type="ECO:0000256" key="1">
    <source>
        <dbReference type="SAM" id="MobiDB-lite"/>
    </source>
</evidence>
<name>A0A226MN91_CALSU</name>
<protein>
    <submittedName>
        <fullName evidence="2">Uncharacterized protein</fullName>
    </submittedName>
</protein>
<keyword evidence="3" id="KW-1185">Reference proteome</keyword>
<accession>A0A226MN91</accession>
<sequence length="85" mass="9263">MPESKKKKLDDAKNEAKEEEESQQMMEAAAANSVQLNLGKTSYVDVPKQNSRDSAASSLAAASANQLIKPDLAINQNFFAFKCNN</sequence>
<evidence type="ECO:0000313" key="3">
    <source>
        <dbReference type="Proteomes" id="UP000198323"/>
    </source>
</evidence>
<gene>
    <name evidence="2" type="ORF">ASZ78_006912</name>
</gene>